<dbReference type="InterPro" id="IPR039344">
    <property type="entry name" value="MBLAC1"/>
</dbReference>
<comment type="subunit">
    <text evidence="2">Homodimer.</text>
</comment>
<sequence length="225" mass="24768">MSTSDLAPHNQVTVLQDGYSYEDSGNESHMRANCTSTLIRCRDGTNVIVDTMTAWDGEHLKTLLQGQGLEPKDIHVVVCTHGHSDHIGCNYLFQTARMHLVGACASNRDLYLDHFGSGDEAEELALDSNKEVLVRRTPGHTLSCVSVIVTNSQLGGTVGITGDLFERQEDIDDDSIWRNAGSEDAKRQVEERSKMAEVCDFIVPGHGPMFPVNATVRSKLKIQIK</sequence>
<comment type="function">
    <text evidence="6">Endoribonuclease that catalyzes the hydrolysis of histone-coding pre-mRNA 3'-end. Involved in histone pre-mRNA processing during the S-phase of the cell cycle, which is required for entering/progressing through S-phase. Cleaves histone pre-mRNA at a major and a minor cleavage site after the 5'-ACCCA-3' and the 5'-ACCCACA-3' sequence, respectively, and located downstream of the stem-loop. May require the presence of the HDE element located at the histone pre-RNA 3'-end to avoid non-specific cleavage.</text>
</comment>
<protein>
    <recommendedName>
        <fullName evidence="3">Metallo-beta-lactamase domain-containing protein 1</fullName>
    </recommendedName>
    <alternativeName>
        <fullName evidence="4">Endoribonuclease MBLAC1</fullName>
    </alternativeName>
</protein>
<dbReference type="KEGG" id="dan:6498220"/>
<dbReference type="CDD" id="cd07711">
    <property type="entry name" value="MBLAC1-like_MBL-fold"/>
    <property type="match status" value="1"/>
</dbReference>
<evidence type="ECO:0000313" key="8">
    <source>
        <dbReference type="EMBL" id="EDV31549.1"/>
    </source>
</evidence>
<dbReference type="EMBL" id="CH902620">
    <property type="protein sequence ID" value="EDV31549.1"/>
    <property type="molecule type" value="Genomic_DNA"/>
</dbReference>
<dbReference type="STRING" id="7217.B3MKJ6"/>
<dbReference type="Pfam" id="PF00753">
    <property type="entry name" value="Lactamase_B"/>
    <property type="match status" value="1"/>
</dbReference>
<dbReference type="OMA" id="RCRDGTN"/>
<gene>
    <name evidence="8" type="primary">Dana\GF15411</name>
    <name evidence="8" type="synonym">dana_GLEANR_16177</name>
    <name evidence="8" type="ORF">GF15411</name>
</gene>
<dbReference type="Gene3D" id="3.60.15.10">
    <property type="entry name" value="Ribonuclease Z/Hydroxyacylglutathione hydrolase-like"/>
    <property type="match status" value="1"/>
</dbReference>
<dbReference type="SUPFAM" id="SSF56281">
    <property type="entry name" value="Metallo-hydrolase/oxidoreductase"/>
    <property type="match status" value="1"/>
</dbReference>
<reference evidence="8 9" key="1">
    <citation type="journal article" date="2007" name="Nature">
        <title>Evolution of genes and genomes on the Drosophila phylogeny.</title>
        <authorList>
            <consortium name="Drosophila 12 Genomes Consortium"/>
            <person name="Clark A.G."/>
            <person name="Eisen M.B."/>
            <person name="Smith D.R."/>
            <person name="Bergman C.M."/>
            <person name="Oliver B."/>
            <person name="Markow T.A."/>
            <person name="Kaufman T.C."/>
            <person name="Kellis M."/>
            <person name="Gelbart W."/>
            <person name="Iyer V.N."/>
            <person name="Pollard D.A."/>
            <person name="Sackton T.B."/>
            <person name="Larracuente A.M."/>
            <person name="Singh N.D."/>
            <person name="Abad J.P."/>
            <person name="Abt D.N."/>
            <person name="Adryan B."/>
            <person name="Aguade M."/>
            <person name="Akashi H."/>
            <person name="Anderson W.W."/>
            <person name="Aquadro C.F."/>
            <person name="Ardell D.H."/>
            <person name="Arguello R."/>
            <person name="Artieri C.G."/>
            <person name="Barbash D.A."/>
            <person name="Barker D."/>
            <person name="Barsanti P."/>
            <person name="Batterham P."/>
            <person name="Batzoglou S."/>
            <person name="Begun D."/>
            <person name="Bhutkar A."/>
            <person name="Blanco E."/>
            <person name="Bosak S.A."/>
            <person name="Bradley R.K."/>
            <person name="Brand A.D."/>
            <person name="Brent M.R."/>
            <person name="Brooks A.N."/>
            <person name="Brown R.H."/>
            <person name="Butlin R.K."/>
            <person name="Caggese C."/>
            <person name="Calvi B.R."/>
            <person name="Bernardo de Carvalho A."/>
            <person name="Caspi A."/>
            <person name="Castrezana S."/>
            <person name="Celniker S.E."/>
            <person name="Chang J.L."/>
            <person name="Chapple C."/>
            <person name="Chatterji S."/>
            <person name="Chinwalla A."/>
            <person name="Civetta A."/>
            <person name="Clifton S.W."/>
            <person name="Comeron J.M."/>
            <person name="Costello J.C."/>
            <person name="Coyne J.A."/>
            <person name="Daub J."/>
            <person name="David R.G."/>
            <person name="Delcher A.L."/>
            <person name="Delehaunty K."/>
            <person name="Do C.B."/>
            <person name="Ebling H."/>
            <person name="Edwards K."/>
            <person name="Eickbush T."/>
            <person name="Evans J.D."/>
            <person name="Filipski A."/>
            <person name="Findeiss S."/>
            <person name="Freyhult E."/>
            <person name="Fulton L."/>
            <person name="Fulton R."/>
            <person name="Garcia A.C."/>
            <person name="Gardiner A."/>
            <person name="Garfield D.A."/>
            <person name="Garvin B.E."/>
            <person name="Gibson G."/>
            <person name="Gilbert D."/>
            <person name="Gnerre S."/>
            <person name="Godfrey J."/>
            <person name="Good R."/>
            <person name="Gotea V."/>
            <person name="Gravely B."/>
            <person name="Greenberg A.J."/>
            <person name="Griffiths-Jones S."/>
            <person name="Gross S."/>
            <person name="Guigo R."/>
            <person name="Gustafson E.A."/>
            <person name="Haerty W."/>
            <person name="Hahn M.W."/>
            <person name="Halligan D.L."/>
            <person name="Halpern A.L."/>
            <person name="Halter G.M."/>
            <person name="Han M.V."/>
            <person name="Heger A."/>
            <person name="Hillier L."/>
            <person name="Hinrichs A.S."/>
            <person name="Holmes I."/>
            <person name="Hoskins R.A."/>
            <person name="Hubisz M.J."/>
            <person name="Hultmark D."/>
            <person name="Huntley M.A."/>
            <person name="Jaffe D.B."/>
            <person name="Jagadeeshan S."/>
            <person name="Jeck W.R."/>
            <person name="Johnson J."/>
            <person name="Jones C.D."/>
            <person name="Jordan W.C."/>
            <person name="Karpen G.H."/>
            <person name="Kataoka E."/>
            <person name="Keightley P.D."/>
            <person name="Kheradpour P."/>
            <person name="Kirkness E.F."/>
            <person name="Koerich L.B."/>
            <person name="Kristiansen K."/>
            <person name="Kudrna D."/>
            <person name="Kulathinal R.J."/>
            <person name="Kumar S."/>
            <person name="Kwok R."/>
            <person name="Lander E."/>
            <person name="Langley C.H."/>
            <person name="Lapoint R."/>
            <person name="Lazzaro B.P."/>
            <person name="Lee S.J."/>
            <person name="Levesque L."/>
            <person name="Li R."/>
            <person name="Lin C.F."/>
            <person name="Lin M.F."/>
            <person name="Lindblad-Toh K."/>
            <person name="Llopart A."/>
            <person name="Long M."/>
            <person name="Low L."/>
            <person name="Lozovsky E."/>
            <person name="Lu J."/>
            <person name="Luo M."/>
            <person name="Machado C.A."/>
            <person name="Makalowski W."/>
            <person name="Marzo M."/>
            <person name="Matsuda M."/>
            <person name="Matzkin L."/>
            <person name="McAllister B."/>
            <person name="McBride C.S."/>
            <person name="McKernan B."/>
            <person name="McKernan K."/>
            <person name="Mendez-Lago M."/>
            <person name="Minx P."/>
            <person name="Mollenhauer M.U."/>
            <person name="Montooth K."/>
            <person name="Mount S.M."/>
            <person name="Mu X."/>
            <person name="Myers E."/>
            <person name="Negre B."/>
            <person name="Newfeld S."/>
            <person name="Nielsen R."/>
            <person name="Noor M.A."/>
            <person name="O'Grady P."/>
            <person name="Pachter L."/>
            <person name="Papaceit M."/>
            <person name="Parisi M.J."/>
            <person name="Parisi M."/>
            <person name="Parts L."/>
            <person name="Pedersen J.S."/>
            <person name="Pesole G."/>
            <person name="Phillippy A.M."/>
            <person name="Ponting C.P."/>
            <person name="Pop M."/>
            <person name="Porcelli D."/>
            <person name="Powell J.R."/>
            <person name="Prohaska S."/>
            <person name="Pruitt K."/>
            <person name="Puig M."/>
            <person name="Quesneville H."/>
            <person name="Ram K.R."/>
            <person name="Rand D."/>
            <person name="Rasmussen M.D."/>
            <person name="Reed L.K."/>
            <person name="Reenan R."/>
            <person name="Reily A."/>
            <person name="Remington K.A."/>
            <person name="Rieger T.T."/>
            <person name="Ritchie M.G."/>
            <person name="Robin C."/>
            <person name="Rogers Y.H."/>
            <person name="Rohde C."/>
            <person name="Rozas J."/>
            <person name="Rubenfield M.J."/>
            <person name="Ruiz A."/>
            <person name="Russo S."/>
            <person name="Salzberg S.L."/>
            <person name="Sanchez-Gracia A."/>
            <person name="Saranga D.J."/>
            <person name="Sato H."/>
            <person name="Schaeffer S.W."/>
            <person name="Schatz M.C."/>
            <person name="Schlenke T."/>
            <person name="Schwartz R."/>
            <person name="Segarra C."/>
            <person name="Singh R.S."/>
            <person name="Sirot L."/>
            <person name="Sirota M."/>
            <person name="Sisneros N.B."/>
            <person name="Smith C.D."/>
            <person name="Smith T.F."/>
            <person name="Spieth J."/>
            <person name="Stage D.E."/>
            <person name="Stark A."/>
            <person name="Stephan W."/>
            <person name="Strausberg R.L."/>
            <person name="Strempel S."/>
            <person name="Sturgill D."/>
            <person name="Sutton G."/>
            <person name="Sutton G.G."/>
            <person name="Tao W."/>
            <person name="Teichmann S."/>
            <person name="Tobari Y.N."/>
            <person name="Tomimura Y."/>
            <person name="Tsolas J.M."/>
            <person name="Valente V.L."/>
            <person name="Venter E."/>
            <person name="Venter J.C."/>
            <person name="Vicario S."/>
            <person name="Vieira F.G."/>
            <person name="Vilella A.J."/>
            <person name="Villasante A."/>
            <person name="Walenz B."/>
            <person name="Wang J."/>
            <person name="Wasserman M."/>
            <person name="Watts T."/>
            <person name="Wilson D."/>
            <person name="Wilson R.K."/>
            <person name="Wing R.A."/>
            <person name="Wolfner M.F."/>
            <person name="Wong A."/>
            <person name="Wong G.K."/>
            <person name="Wu C.I."/>
            <person name="Wu G."/>
            <person name="Yamamoto D."/>
            <person name="Yang H.P."/>
            <person name="Yang S.P."/>
            <person name="Yorke J.A."/>
            <person name="Yoshida K."/>
            <person name="Zdobnov E."/>
            <person name="Zhang P."/>
            <person name="Zhang Y."/>
            <person name="Zimin A.V."/>
            <person name="Baldwin J."/>
            <person name="Abdouelleil A."/>
            <person name="Abdulkadir J."/>
            <person name="Abebe A."/>
            <person name="Abera B."/>
            <person name="Abreu J."/>
            <person name="Acer S.C."/>
            <person name="Aftuck L."/>
            <person name="Alexander A."/>
            <person name="An P."/>
            <person name="Anderson E."/>
            <person name="Anderson S."/>
            <person name="Arachi H."/>
            <person name="Azer M."/>
            <person name="Bachantsang P."/>
            <person name="Barry A."/>
            <person name="Bayul T."/>
            <person name="Berlin A."/>
            <person name="Bessette D."/>
            <person name="Bloom T."/>
            <person name="Blye J."/>
            <person name="Boguslavskiy L."/>
            <person name="Bonnet C."/>
            <person name="Boukhgalter B."/>
            <person name="Bourzgui I."/>
            <person name="Brown A."/>
            <person name="Cahill P."/>
            <person name="Channer S."/>
            <person name="Cheshatsang Y."/>
            <person name="Chuda L."/>
            <person name="Citroen M."/>
            <person name="Collymore A."/>
            <person name="Cooke P."/>
            <person name="Costello M."/>
            <person name="D'Aco K."/>
            <person name="Daza R."/>
            <person name="De Haan G."/>
            <person name="DeGray S."/>
            <person name="DeMaso C."/>
            <person name="Dhargay N."/>
            <person name="Dooley K."/>
            <person name="Dooley E."/>
            <person name="Doricent M."/>
            <person name="Dorje P."/>
            <person name="Dorjee K."/>
            <person name="Dupes A."/>
            <person name="Elong R."/>
            <person name="Falk J."/>
            <person name="Farina A."/>
            <person name="Faro S."/>
            <person name="Ferguson D."/>
            <person name="Fisher S."/>
            <person name="Foley C.D."/>
            <person name="Franke A."/>
            <person name="Friedrich D."/>
            <person name="Gadbois L."/>
            <person name="Gearin G."/>
            <person name="Gearin C.R."/>
            <person name="Giannoukos G."/>
            <person name="Goode T."/>
            <person name="Graham J."/>
            <person name="Grandbois E."/>
            <person name="Grewal S."/>
            <person name="Gyaltsen K."/>
            <person name="Hafez N."/>
            <person name="Hagos B."/>
            <person name="Hall J."/>
            <person name="Henson C."/>
            <person name="Hollinger A."/>
            <person name="Honan T."/>
            <person name="Huard M.D."/>
            <person name="Hughes L."/>
            <person name="Hurhula B."/>
            <person name="Husby M.E."/>
            <person name="Kamat A."/>
            <person name="Kanga B."/>
            <person name="Kashin S."/>
            <person name="Khazanovich D."/>
            <person name="Kisner P."/>
            <person name="Lance K."/>
            <person name="Lara M."/>
            <person name="Lee W."/>
            <person name="Lennon N."/>
            <person name="Letendre F."/>
            <person name="LeVine R."/>
            <person name="Lipovsky A."/>
            <person name="Liu X."/>
            <person name="Liu J."/>
            <person name="Liu S."/>
            <person name="Lokyitsang T."/>
            <person name="Lokyitsang Y."/>
            <person name="Lubonja R."/>
            <person name="Lui A."/>
            <person name="MacDonald P."/>
            <person name="Magnisalis V."/>
            <person name="Maru K."/>
            <person name="Matthews C."/>
            <person name="McCusker W."/>
            <person name="McDonough S."/>
            <person name="Mehta T."/>
            <person name="Meldrim J."/>
            <person name="Meneus L."/>
            <person name="Mihai O."/>
            <person name="Mihalev A."/>
            <person name="Mihova T."/>
            <person name="Mittelman R."/>
            <person name="Mlenga V."/>
            <person name="Montmayeur A."/>
            <person name="Mulrain L."/>
            <person name="Navidi A."/>
            <person name="Naylor J."/>
            <person name="Negash T."/>
            <person name="Nguyen T."/>
            <person name="Nguyen N."/>
            <person name="Nicol R."/>
            <person name="Norbu C."/>
            <person name="Norbu N."/>
            <person name="Novod N."/>
            <person name="O'Neill B."/>
            <person name="Osman S."/>
            <person name="Markiewicz E."/>
            <person name="Oyono O.L."/>
            <person name="Patti C."/>
            <person name="Phunkhang P."/>
            <person name="Pierre F."/>
            <person name="Priest M."/>
            <person name="Raghuraman S."/>
            <person name="Rege F."/>
            <person name="Reyes R."/>
            <person name="Rise C."/>
            <person name="Rogov P."/>
            <person name="Ross K."/>
            <person name="Ryan E."/>
            <person name="Settipalli S."/>
            <person name="Shea T."/>
            <person name="Sherpa N."/>
            <person name="Shi L."/>
            <person name="Shih D."/>
            <person name="Sparrow T."/>
            <person name="Spaulding J."/>
            <person name="Stalker J."/>
            <person name="Stange-Thomann N."/>
            <person name="Stavropoulos S."/>
            <person name="Stone C."/>
            <person name="Strader C."/>
            <person name="Tesfaye S."/>
            <person name="Thomson T."/>
            <person name="Thoulutsang Y."/>
            <person name="Thoulutsang D."/>
            <person name="Topham K."/>
            <person name="Topping I."/>
            <person name="Tsamla T."/>
            <person name="Vassiliev H."/>
            <person name="Vo A."/>
            <person name="Wangchuk T."/>
            <person name="Wangdi T."/>
            <person name="Weiand M."/>
            <person name="Wilkinson J."/>
            <person name="Wilson A."/>
            <person name="Yadav S."/>
            <person name="Young G."/>
            <person name="Yu Q."/>
            <person name="Zembek L."/>
            <person name="Zhong D."/>
            <person name="Zimmer A."/>
            <person name="Zwirko Z."/>
            <person name="Jaffe D.B."/>
            <person name="Alvarez P."/>
            <person name="Brockman W."/>
            <person name="Butler J."/>
            <person name="Chin C."/>
            <person name="Gnerre S."/>
            <person name="Grabherr M."/>
            <person name="Kleber M."/>
            <person name="Mauceli E."/>
            <person name="MacCallum I."/>
        </authorList>
    </citation>
    <scope>NUCLEOTIDE SEQUENCE [LARGE SCALE GENOMIC DNA]</scope>
    <source>
        <strain evidence="9">Tucson 14024-0371.13</strain>
    </source>
</reference>
<dbReference type="GeneID" id="6498220"/>
<feature type="domain" description="Metallo-beta-lactamase" evidence="7">
    <location>
        <begin position="33"/>
        <end position="206"/>
    </location>
</feature>
<evidence type="ECO:0000256" key="1">
    <source>
        <dbReference type="ARBA" id="ARBA00004514"/>
    </source>
</evidence>
<organism evidence="8 9">
    <name type="scientific">Drosophila ananassae</name>
    <name type="common">Fruit fly</name>
    <dbReference type="NCBI Taxonomy" id="7217"/>
    <lineage>
        <taxon>Eukaryota</taxon>
        <taxon>Metazoa</taxon>
        <taxon>Ecdysozoa</taxon>
        <taxon>Arthropoda</taxon>
        <taxon>Hexapoda</taxon>
        <taxon>Insecta</taxon>
        <taxon>Pterygota</taxon>
        <taxon>Neoptera</taxon>
        <taxon>Endopterygota</taxon>
        <taxon>Diptera</taxon>
        <taxon>Brachycera</taxon>
        <taxon>Muscomorpha</taxon>
        <taxon>Ephydroidea</taxon>
        <taxon>Drosophilidae</taxon>
        <taxon>Drosophila</taxon>
        <taxon>Sophophora</taxon>
    </lineage>
</organism>
<dbReference type="SMART" id="SM00849">
    <property type="entry name" value="Lactamase_B"/>
    <property type="match status" value="1"/>
</dbReference>
<comment type="catalytic activity">
    <reaction evidence="5">
        <text>a ribonucleotidyl-ribonucleotide-RNA + H2O = a 3'-end ribonucleotide-RNA + a 5'-end 5'-phospho-ribonucleoside-RNA + H(+)</text>
        <dbReference type="Rhea" id="RHEA:68096"/>
        <dbReference type="Rhea" id="RHEA-COMP:15179"/>
        <dbReference type="Rhea" id="RHEA-COMP:17355"/>
        <dbReference type="Rhea" id="RHEA-COMP:17428"/>
        <dbReference type="ChEBI" id="CHEBI:15377"/>
        <dbReference type="ChEBI" id="CHEBI:15378"/>
        <dbReference type="ChEBI" id="CHEBI:74896"/>
        <dbReference type="ChEBI" id="CHEBI:138282"/>
        <dbReference type="ChEBI" id="CHEBI:173118"/>
    </reaction>
    <physiologicalReaction direction="left-to-right" evidence="5">
        <dbReference type="Rhea" id="RHEA:68097"/>
    </physiologicalReaction>
</comment>
<name>B3MKJ6_DROAN</name>
<dbReference type="Proteomes" id="UP000007801">
    <property type="component" value="Unassembled WGS sequence"/>
</dbReference>
<dbReference type="FunCoup" id="B3MKJ6">
    <property type="interactions" value="19"/>
</dbReference>
<dbReference type="PANTHER" id="PTHR23200:SF48">
    <property type="entry name" value="METALLO-BETA-LACTAMASE DOMAIN-CONTAINING PROTEIN 1"/>
    <property type="match status" value="1"/>
</dbReference>
<evidence type="ECO:0000256" key="5">
    <source>
        <dbReference type="ARBA" id="ARBA00044690"/>
    </source>
</evidence>
<dbReference type="SMR" id="B3MKJ6"/>
<comment type="subcellular location">
    <subcellularLocation>
        <location evidence="1">Cytoplasm</location>
        <location evidence="1">Cytosol</location>
    </subcellularLocation>
</comment>
<evidence type="ECO:0000256" key="6">
    <source>
        <dbReference type="ARBA" id="ARBA00045869"/>
    </source>
</evidence>
<dbReference type="eggNOG" id="KOG4736">
    <property type="taxonomic scope" value="Eukaryota"/>
</dbReference>
<dbReference type="PANTHER" id="PTHR23200">
    <property type="entry name" value="METALLO-BETA-LACTAMASE DOMAIN-CONTAINING PROTEIN 1"/>
    <property type="match status" value="1"/>
</dbReference>
<dbReference type="HOGENOM" id="CLU_030571_2_6_1"/>
<accession>B3MKJ6</accession>
<dbReference type="GO" id="GO:0031123">
    <property type="term" value="P:RNA 3'-end processing"/>
    <property type="evidence" value="ECO:0007669"/>
    <property type="project" value="UniProtKB-ARBA"/>
</dbReference>
<evidence type="ECO:0000259" key="7">
    <source>
        <dbReference type="SMART" id="SM00849"/>
    </source>
</evidence>
<dbReference type="InParanoid" id="B3MKJ6"/>
<dbReference type="OrthoDB" id="10250730at2759"/>
<dbReference type="AlphaFoldDB" id="B3MKJ6"/>
<evidence type="ECO:0000313" key="9">
    <source>
        <dbReference type="Proteomes" id="UP000007801"/>
    </source>
</evidence>
<dbReference type="InterPro" id="IPR036866">
    <property type="entry name" value="RibonucZ/Hydroxyglut_hydro"/>
</dbReference>
<evidence type="ECO:0000256" key="3">
    <source>
        <dbReference type="ARBA" id="ARBA00014856"/>
    </source>
</evidence>
<evidence type="ECO:0000256" key="2">
    <source>
        <dbReference type="ARBA" id="ARBA00011738"/>
    </source>
</evidence>
<evidence type="ECO:0000256" key="4">
    <source>
        <dbReference type="ARBA" id="ARBA00032988"/>
    </source>
</evidence>
<dbReference type="PhylomeDB" id="B3MKJ6"/>
<proteinExistence type="predicted"/>
<dbReference type="InterPro" id="IPR001279">
    <property type="entry name" value="Metallo-B-lactamas"/>
</dbReference>
<keyword evidence="9" id="KW-1185">Reference proteome</keyword>
<dbReference type="GO" id="GO:0005829">
    <property type="term" value="C:cytosol"/>
    <property type="evidence" value="ECO:0007669"/>
    <property type="project" value="UniProtKB-SubCell"/>
</dbReference>